<evidence type="ECO:0000256" key="1">
    <source>
        <dbReference type="ARBA" id="ARBA00007430"/>
    </source>
</evidence>
<proteinExistence type="inferred from homology"/>
<protein>
    <submittedName>
        <fullName evidence="3">UDP-N-acetylglucosamine 4,6-dehydratase</fullName>
    </submittedName>
</protein>
<dbReference type="PANTHER" id="PTHR43318:SF1">
    <property type="entry name" value="POLYSACCHARIDE BIOSYNTHESIS PROTEIN EPSC-RELATED"/>
    <property type="match status" value="1"/>
</dbReference>
<dbReference type="Gene3D" id="3.90.25.40">
    <property type="match status" value="1"/>
</dbReference>
<dbReference type="InterPro" id="IPR003869">
    <property type="entry name" value="Polysac_CapD-like"/>
</dbReference>
<dbReference type="SUPFAM" id="SSF51735">
    <property type="entry name" value="NAD(P)-binding Rossmann-fold domains"/>
    <property type="match status" value="1"/>
</dbReference>
<gene>
    <name evidence="3" type="ORF">FYC62_11675</name>
</gene>
<dbReference type="KEGG" id="pej:FYC62_11675"/>
<dbReference type="InterPro" id="IPR051203">
    <property type="entry name" value="Polysaccharide_Synthase-Rel"/>
</dbReference>
<dbReference type="Proteomes" id="UP000323653">
    <property type="component" value="Chromosome"/>
</dbReference>
<dbReference type="Gene3D" id="3.40.50.720">
    <property type="entry name" value="NAD(P)-binding Rossmann-like Domain"/>
    <property type="match status" value="1"/>
</dbReference>
<dbReference type="Pfam" id="PF02719">
    <property type="entry name" value="Polysacc_synt_2"/>
    <property type="match status" value="1"/>
</dbReference>
<comment type="similarity">
    <text evidence="1">Belongs to the polysaccharide synthase family.</text>
</comment>
<evidence type="ECO:0000313" key="3">
    <source>
        <dbReference type="EMBL" id="QEK52222.1"/>
    </source>
</evidence>
<dbReference type="RefSeq" id="WP_149075041.1">
    <property type="nucleotide sequence ID" value="NZ_CP043329.1"/>
</dbReference>
<sequence>MDILELIGRREELFNQDITHYNQELVELVNQSKFLVIGGAGSIGQAVTKEIFKRNPLKLHVVDISENNMVELVRDIRSSYGYISGDFQTFALDIGTIEYDAFFEADGDYDYVLNLSALKHVRSEKDPYTLMRMIQVNIFNTEKTLQQCIKKGIKKYFCVSTDKAANPANMMGASKRIMEMFLMRRSAEIKISTARFANVAFSDGSLLHGFNQRIQKKQPIAAPNDIKRYFVVPKESGELCLMSCLLGENRDIFFPKLSEHLHLITFSDIAVRYLRNLGLEPHICQTEEEARDSIDTLIQEKKWPCLFSSSDTTGEKDFEEFYTKEEMLDMERFHNLGVIKNNLSYDDVQLNYFSQQILKLKGQGYWSKEDIVRLFHEMIPEFGHKETGRYLDAKM</sequence>
<dbReference type="EMBL" id="CP043329">
    <property type="protein sequence ID" value="QEK52222.1"/>
    <property type="molecule type" value="Genomic_DNA"/>
</dbReference>
<evidence type="ECO:0000313" key="4">
    <source>
        <dbReference type="Proteomes" id="UP000323653"/>
    </source>
</evidence>
<dbReference type="InterPro" id="IPR036291">
    <property type="entry name" value="NAD(P)-bd_dom_sf"/>
</dbReference>
<accession>A0A5C0VK60</accession>
<organism evidence="3 4">
    <name type="scientific">Pedobacter aquae</name>
    <dbReference type="NCBI Taxonomy" id="2605747"/>
    <lineage>
        <taxon>Bacteria</taxon>
        <taxon>Pseudomonadati</taxon>
        <taxon>Bacteroidota</taxon>
        <taxon>Sphingobacteriia</taxon>
        <taxon>Sphingobacteriales</taxon>
        <taxon>Sphingobacteriaceae</taxon>
        <taxon>Pedobacter</taxon>
    </lineage>
</organism>
<dbReference type="CDD" id="cd05237">
    <property type="entry name" value="UDP_invert_4-6DH_SDR_e"/>
    <property type="match status" value="1"/>
</dbReference>
<name>A0A5C0VK60_9SPHI</name>
<feature type="domain" description="Polysaccharide biosynthesis protein CapD-like" evidence="2">
    <location>
        <begin position="35"/>
        <end position="323"/>
    </location>
</feature>
<keyword evidence="4" id="KW-1185">Reference proteome</keyword>
<reference evidence="3 4" key="1">
    <citation type="submission" date="2019-08" db="EMBL/GenBank/DDBJ databases">
        <title>Pedobacter sp. nov., isolated from Han river, South Korea.</title>
        <authorList>
            <person name="Lee D.-H."/>
            <person name="Kim Y.-S."/>
            <person name="Hwang E.-M."/>
            <person name="Le Tran T.C."/>
            <person name="Cha C.-J."/>
        </authorList>
    </citation>
    <scope>NUCLEOTIDE SEQUENCE [LARGE SCALE GENOMIC DNA]</scope>
    <source>
        <strain evidence="3 4">CJ43</strain>
    </source>
</reference>
<dbReference type="PANTHER" id="PTHR43318">
    <property type="entry name" value="UDP-N-ACETYLGLUCOSAMINE 4,6-DEHYDRATASE"/>
    <property type="match status" value="1"/>
</dbReference>
<evidence type="ECO:0000259" key="2">
    <source>
        <dbReference type="Pfam" id="PF02719"/>
    </source>
</evidence>
<dbReference type="AlphaFoldDB" id="A0A5C0VK60"/>